<dbReference type="PROSITE" id="PS51704">
    <property type="entry name" value="GP_PDE"/>
    <property type="match status" value="1"/>
</dbReference>
<gene>
    <name evidence="2" type="ORF">CTB96_12865</name>
</gene>
<proteinExistence type="predicted"/>
<dbReference type="InterPro" id="IPR030395">
    <property type="entry name" value="GP_PDE_dom"/>
</dbReference>
<evidence type="ECO:0000313" key="3">
    <source>
        <dbReference type="Proteomes" id="UP000246722"/>
    </source>
</evidence>
<feature type="domain" description="GP-PDE" evidence="1">
    <location>
        <begin position="14"/>
        <end position="247"/>
    </location>
</feature>
<keyword evidence="3" id="KW-1185">Reference proteome</keyword>
<sequence>MTADQASFLAPAGPRILAHRGLSTAAPENTLLAFLHALANGATHLETDVHATSDGVAVISHDPTLAAGGAAVNRLTMAQLARIDLGQGQTYCSLAEALDAFPEARFNIDVKSADAVVPTARAIRAVGAGRRVLLTSFSETRRRRVLRAVPGAATSASAQGIALMLAAVALRQHWALPRILRGVSAIQVPERAGRLRVVTPAVITRMHRIGVEVHVWTVNEPARMRRLLGLGVDGLVTDRYDLAARVVGSRGRDGAHDAGF</sequence>
<protein>
    <submittedName>
        <fullName evidence="2">Glycerophosphodiester phosphodiesterase</fullName>
    </submittedName>
</protein>
<name>A0A317ZM74_9MICO</name>
<dbReference type="EMBL" id="QHLY01000012">
    <property type="protein sequence ID" value="PXA67600.1"/>
    <property type="molecule type" value="Genomic_DNA"/>
</dbReference>
<dbReference type="InterPro" id="IPR017946">
    <property type="entry name" value="PLC-like_Pdiesterase_TIM-brl"/>
</dbReference>
<dbReference type="SUPFAM" id="SSF51695">
    <property type="entry name" value="PLC-like phosphodiesterases"/>
    <property type="match status" value="1"/>
</dbReference>
<dbReference type="AlphaFoldDB" id="A0A317ZM74"/>
<dbReference type="Proteomes" id="UP000246722">
    <property type="component" value="Unassembled WGS sequence"/>
</dbReference>
<accession>A0A317ZM74</accession>
<dbReference type="PANTHER" id="PTHR43805:SF1">
    <property type="entry name" value="GP-PDE DOMAIN-CONTAINING PROTEIN"/>
    <property type="match status" value="1"/>
</dbReference>
<dbReference type="GO" id="GO:0008081">
    <property type="term" value="F:phosphoric diester hydrolase activity"/>
    <property type="evidence" value="ECO:0007669"/>
    <property type="project" value="InterPro"/>
</dbReference>
<organism evidence="2 3">
    <name type="scientific">Cryobacterium arcticum</name>
    <dbReference type="NCBI Taxonomy" id="670052"/>
    <lineage>
        <taxon>Bacteria</taxon>
        <taxon>Bacillati</taxon>
        <taxon>Actinomycetota</taxon>
        <taxon>Actinomycetes</taxon>
        <taxon>Micrococcales</taxon>
        <taxon>Microbacteriaceae</taxon>
        <taxon>Cryobacterium</taxon>
    </lineage>
</organism>
<comment type="caution">
    <text evidence="2">The sequence shown here is derived from an EMBL/GenBank/DDBJ whole genome shotgun (WGS) entry which is preliminary data.</text>
</comment>
<reference evidence="2 3" key="1">
    <citation type="submission" date="2018-05" db="EMBL/GenBank/DDBJ databases">
        <title>Genetic diversity of glacier-inhabiting Cryobacterium bacteria in China and description of Cryobacterium mengkeensis sp. nov. and Arthrobacter glacialis sp. nov.</title>
        <authorList>
            <person name="Liu Q."/>
            <person name="Xin Y.-H."/>
        </authorList>
    </citation>
    <scope>NUCLEOTIDE SEQUENCE [LARGE SCALE GENOMIC DNA]</scope>
    <source>
        <strain evidence="2 3">SK-1</strain>
    </source>
</reference>
<evidence type="ECO:0000259" key="1">
    <source>
        <dbReference type="PROSITE" id="PS51704"/>
    </source>
</evidence>
<dbReference type="OrthoDB" id="5241788at2"/>
<dbReference type="Gene3D" id="3.20.20.190">
    <property type="entry name" value="Phosphatidylinositol (PI) phosphodiesterase"/>
    <property type="match status" value="1"/>
</dbReference>
<dbReference type="GO" id="GO:0006629">
    <property type="term" value="P:lipid metabolic process"/>
    <property type="evidence" value="ECO:0007669"/>
    <property type="project" value="InterPro"/>
</dbReference>
<dbReference type="Pfam" id="PF03009">
    <property type="entry name" value="GDPD"/>
    <property type="match status" value="1"/>
</dbReference>
<dbReference type="PANTHER" id="PTHR43805">
    <property type="entry name" value="GLYCEROPHOSPHORYL DIESTER PHOSPHODIESTERASE"/>
    <property type="match status" value="1"/>
</dbReference>
<dbReference type="RefSeq" id="WP_110127282.1">
    <property type="nucleotide sequence ID" value="NZ_QHLY01000012.1"/>
</dbReference>
<evidence type="ECO:0000313" key="2">
    <source>
        <dbReference type="EMBL" id="PXA67600.1"/>
    </source>
</evidence>